<gene>
    <name evidence="1" type="ORF">UFOPK1939_00374</name>
</gene>
<dbReference type="GO" id="GO:0006355">
    <property type="term" value="P:regulation of DNA-templated transcription"/>
    <property type="evidence" value="ECO:0007669"/>
    <property type="project" value="InterPro"/>
</dbReference>
<evidence type="ECO:0000313" key="1">
    <source>
        <dbReference type="EMBL" id="CAB4618373.1"/>
    </source>
</evidence>
<dbReference type="CDD" id="cd10148">
    <property type="entry name" value="CsoR-like_DUF156"/>
    <property type="match status" value="1"/>
</dbReference>
<sequence length="127" mass="13737">MYLRNRCASIEGLGDEWLAALGLVGIAGAQLMATAKKMAHVVQDEEALADVTKRLRRAEGQIGGILRMLDEGRSCEDVVMQLAAVSKAIDKAAFSLITAGLRECITEGKNNADDVAQQLQRLFMTMV</sequence>
<dbReference type="InterPro" id="IPR003735">
    <property type="entry name" value="Metal_Tscrpt_repr"/>
</dbReference>
<dbReference type="GO" id="GO:0003677">
    <property type="term" value="F:DNA binding"/>
    <property type="evidence" value="ECO:0007669"/>
    <property type="project" value="InterPro"/>
</dbReference>
<organism evidence="1">
    <name type="scientific">freshwater metagenome</name>
    <dbReference type="NCBI Taxonomy" id="449393"/>
    <lineage>
        <taxon>unclassified sequences</taxon>
        <taxon>metagenomes</taxon>
        <taxon>ecological metagenomes</taxon>
    </lineage>
</organism>
<dbReference type="GO" id="GO:0046872">
    <property type="term" value="F:metal ion binding"/>
    <property type="evidence" value="ECO:0007669"/>
    <property type="project" value="InterPro"/>
</dbReference>
<dbReference type="Gene3D" id="1.20.58.1000">
    <property type="entry name" value="Metal-sensitive repressor, helix protomer"/>
    <property type="match status" value="1"/>
</dbReference>
<dbReference type="PANTHER" id="PTHR33677:SF5">
    <property type="entry name" value="TRANSCRIPTIONAL REPRESSOR FRMR"/>
    <property type="match status" value="1"/>
</dbReference>
<dbReference type="InterPro" id="IPR038390">
    <property type="entry name" value="Metal_Tscrpt_repr_sf"/>
</dbReference>
<reference evidence="1" key="1">
    <citation type="submission" date="2020-05" db="EMBL/GenBank/DDBJ databases">
        <authorList>
            <person name="Chiriac C."/>
            <person name="Salcher M."/>
            <person name="Ghai R."/>
            <person name="Kavagutti S V."/>
        </authorList>
    </citation>
    <scope>NUCLEOTIDE SEQUENCE</scope>
</reference>
<dbReference type="EMBL" id="CAEZVF010000037">
    <property type="protein sequence ID" value="CAB4618373.1"/>
    <property type="molecule type" value="Genomic_DNA"/>
</dbReference>
<name>A0A6J6I120_9ZZZZ</name>
<dbReference type="AlphaFoldDB" id="A0A6J6I120"/>
<accession>A0A6J6I120</accession>
<dbReference type="PANTHER" id="PTHR33677">
    <property type="entry name" value="TRANSCRIPTIONAL REPRESSOR FRMR-RELATED"/>
    <property type="match status" value="1"/>
</dbReference>
<dbReference type="Pfam" id="PF02583">
    <property type="entry name" value="Trns_repr_metal"/>
    <property type="match status" value="1"/>
</dbReference>
<proteinExistence type="predicted"/>
<protein>
    <submittedName>
        <fullName evidence="1">Unannotated protein</fullName>
    </submittedName>
</protein>